<dbReference type="InterPro" id="IPR016024">
    <property type="entry name" value="ARM-type_fold"/>
</dbReference>
<dbReference type="PANTHER" id="PTHR13357:SF1">
    <property type="entry name" value="NCK-INTERACTING PROTEIN WITH SH3 DOMAIN"/>
    <property type="match status" value="1"/>
</dbReference>
<dbReference type="Proteomes" id="UP000233524">
    <property type="component" value="Unassembled WGS sequence"/>
</dbReference>
<dbReference type="GO" id="GO:0006897">
    <property type="term" value="P:endocytosis"/>
    <property type="evidence" value="ECO:0007669"/>
    <property type="project" value="TreeGrafter"/>
</dbReference>
<proteinExistence type="predicted"/>
<dbReference type="InterPro" id="IPR018556">
    <property type="entry name" value="SPIN90/Ldb17_LRD"/>
</dbReference>
<dbReference type="GO" id="GO:0030479">
    <property type="term" value="C:actin cortical patch"/>
    <property type="evidence" value="ECO:0007669"/>
    <property type="project" value="TreeGrafter"/>
</dbReference>
<feature type="region of interest" description="Disordered" evidence="1">
    <location>
        <begin position="476"/>
        <end position="508"/>
    </location>
</feature>
<dbReference type="InParanoid" id="A0A2N3N3T6"/>
<gene>
    <name evidence="3" type="ORF">jhhlp_005691</name>
</gene>
<dbReference type="SUPFAM" id="SSF48371">
    <property type="entry name" value="ARM repeat"/>
    <property type="match status" value="1"/>
</dbReference>
<protein>
    <recommendedName>
        <fullName evidence="2">SPIN90/Ldb17 leucine-rich domain-containing protein</fullName>
    </recommendedName>
</protein>
<comment type="caution">
    <text evidence="3">The sequence shown here is derived from an EMBL/GenBank/DDBJ whole genome shotgun (WGS) entry which is preliminary data.</text>
</comment>
<sequence>MTDLDASVSLQSEEQFWQELSRILSAPCDTHEKIDDALRGWLYLASAFRDQYGDSDSEVLHCAHQLLHRPIFQENKDYVRMQIVFSFLQEDEPSPLHIISSFLLTDGCSDDTVFGRMISEGCFPRLLELLNSNRQLDFRLHQTLLELMYEMCRMERLRMTDLLQIDDAFVSHLFQLVEAGSGDSSDPYQYPVIRVLLVLNEQYMLASTGAEAAGPLSPTSPLTNRVVKLLSLHGSSFRTFGENIILLLNRETETSQQLLILKVLYLLFTTKATYEYFYTNDLKVLVDIIIRNLMDLPDEKISLRHTYLRVFYPLLCHTQLNQPPNYKRDEILKVLRILAGSGNAHFAPTDETTLRLVDRVHGVGWLSERDGDSSPDSLEVKAAPTFLGISLSDSRAASSISVVDVAAVMEKPGVKTPSRKTEFAAALKEANDENANESEHGEVKIPLPTIKVKKALPEVPKHRHGVPFTQMATLHVNGGKKIPPKAPPPRRRGKIVNSEAKVEGNGVP</sequence>
<dbReference type="GO" id="GO:0000147">
    <property type="term" value="P:actin cortical patch assembly"/>
    <property type="evidence" value="ECO:0007669"/>
    <property type="project" value="TreeGrafter"/>
</dbReference>
<dbReference type="GO" id="GO:0051666">
    <property type="term" value="P:actin cortical patch localization"/>
    <property type="evidence" value="ECO:0007669"/>
    <property type="project" value="TreeGrafter"/>
</dbReference>
<evidence type="ECO:0000259" key="2">
    <source>
        <dbReference type="Pfam" id="PF09431"/>
    </source>
</evidence>
<organism evidence="3 4">
    <name type="scientific">Lomentospora prolificans</name>
    <dbReference type="NCBI Taxonomy" id="41688"/>
    <lineage>
        <taxon>Eukaryota</taxon>
        <taxon>Fungi</taxon>
        <taxon>Dikarya</taxon>
        <taxon>Ascomycota</taxon>
        <taxon>Pezizomycotina</taxon>
        <taxon>Sordariomycetes</taxon>
        <taxon>Hypocreomycetidae</taxon>
        <taxon>Microascales</taxon>
        <taxon>Microascaceae</taxon>
        <taxon>Lomentospora</taxon>
    </lineage>
</organism>
<feature type="domain" description="SPIN90/Ldb17 leucine-rich" evidence="2">
    <location>
        <begin position="186"/>
        <end position="331"/>
    </location>
</feature>
<evidence type="ECO:0000313" key="4">
    <source>
        <dbReference type="Proteomes" id="UP000233524"/>
    </source>
</evidence>
<dbReference type="InterPro" id="IPR030125">
    <property type="entry name" value="SPIN90/Ldb17"/>
</dbReference>
<reference evidence="3 4" key="1">
    <citation type="journal article" date="2017" name="G3 (Bethesda)">
        <title>First Draft Genome Sequence of the Pathogenic Fungus Lomentospora prolificans (Formerly Scedosporium prolificans).</title>
        <authorList>
            <person name="Luo R."/>
            <person name="Zimin A."/>
            <person name="Workman R."/>
            <person name="Fan Y."/>
            <person name="Pertea G."/>
            <person name="Grossman N."/>
            <person name="Wear M.P."/>
            <person name="Jia B."/>
            <person name="Miller H."/>
            <person name="Casadevall A."/>
            <person name="Timp W."/>
            <person name="Zhang S.X."/>
            <person name="Salzberg S.L."/>
        </authorList>
    </citation>
    <scope>NUCLEOTIDE SEQUENCE [LARGE SCALE GENOMIC DNA]</scope>
    <source>
        <strain evidence="3 4">JHH-5317</strain>
    </source>
</reference>
<dbReference type="Pfam" id="PF09431">
    <property type="entry name" value="SPIN90_LRD"/>
    <property type="match status" value="1"/>
</dbReference>
<evidence type="ECO:0000313" key="3">
    <source>
        <dbReference type="EMBL" id="PKS07093.1"/>
    </source>
</evidence>
<dbReference type="EMBL" id="NLAX01000701">
    <property type="protein sequence ID" value="PKS07093.1"/>
    <property type="molecule type" value="Genomic_DNA"/>
</dbReference>
<keyword evidence="4" id="KW-1185">Reference proteome</keyword>
<dbReference type="AlphaFoldDB" id="A0A2N3N3T6"/>
<evidence type="ECO:0000256" key="1">
    <source>
        <dbReference type="SAM" id="MobiDB-lite"/>
    </source>
</evidence>
<name>A0A2N3N3T6_9PEZI</name>
<dbReference type="VEuPathDB" id="FungiDB:jhhlp_005691"/>
<accession>A0A2N3N3T6</accession>
<dbReference type="GO" id="GO:0071933">
    <property type="term" value="F:Arp2/3 complex binding"/>
    <property type="evidence" value="ECO:0007669"/>
    <property type="project" value="TreeGrafter"/>
</dbReference>
<dbReference type="PANTHER" id="PTHR13357">
    <property type="entry name" value="SH3 ADAPTER PROTEIN SPIN90 NCK INTERACTING PROTEIN WITH SH3 DOMAIN"/>
    <property type="match status" value="1"/>
</dbReference>
<dbReference type="STRING" id="41688.A0A2N3N3T6"/>
<dbReference type="OrthoDB" id="445362at2759"/>